<organism evidence="1 2">
    <name type="scientific">Suttonella indologenes</name>
    <dbReference type="NCBI Taxonomy" id="13276"/>
    <lineage>
        <taxon>Bacteria</taxon>
        <taxon>Pseudomonadati</taxon>
        <taxon>Pseudomonadota</taxon>
        <taxon>Gammaproteobacteria</taxon>
        <taxon>Cardiobacteriales</taxon>
        <taxon>Cardiobacteriaceae</taxon>
        <taxon>Suttonella</taxon>
    </lineage>
</organism>
<name>A0A380MWT5_9GAMM</name>
<dbReference type="EMBL" id="UHIA01000004">
    <property type="protein sequence ID" value="SUO96732.1"/>
    <property type="molecule type" value="Genomic_DNA"/>
</dbReference>
<gene>
    <name evidence="1" type="ORF">NCTC10717_01146</name>
</gene>
<dbReference type="AlphaFoldDB" id="A0A380MWT5"/>
<protein>
    <submittedName>
        <fullName evidence="1">Uncharacterized protein</fullName>
    </submittedName>
</protein>
<reference evidence="1 2" key="1">
    <citation type="submission" date="2018-06" db="EMBL/GenBank/DDBJ databases">
        <authorList>
            <consortium name="Pathogen Informatics"/>
            <person name="Doyle S."/>
        </authorList>
    </citation>
    <scope>NUCLEOTIDE SEQUENCE [LARGE SCALE GENOMIC DNA]</scope>
    <source>
        <strain evidence="1 2">NCTC10717</strain>
    </source>
</reference>
<sequence>MKKSKGILLFSFVICLTGVLTAWFLGVFEPEWKKYSLESPMEKIYKTDTKNGIKHKEVYRLKEEYAKLGLKGLVYHYEIKENLFEEGLEPSREQPILLCSVDVYSLSKPKKLSELNQYALSDDMKNAIKQNPQIDFYVKEKILKNDDFYKETVKETHIHSKWLPANLVFAINAENVFAKIDSDGIIIDRTTASVPRQWKQLEICLKDVERKNGREFVNPPEYWNSISPSRRYAVVEQFHPKDNQAEFKAGLMRTIFSDKSFIRMDDSINCSFQYDPLGSLDNQYSDTYWKDKPKPDVETDLKARNHARYINYKQYGKVFTTWQKTFIDIYNIDENMYVRVFSEYSNGLPYIQRYCEE</sequence>
<dbReference type="OrthoDB" id="9814088at2"/>
<evidence type="ECO:0000313" key="1">
    <source>
        <dbReference type="EMBL" id="SUO96732.1"/>
    </source>
</evidence>
<evidence type="ECO:0000313" key="2">
    <source>
        <dbReference type="Proteomes" id="UP000254575"/>
    </source>
</evidence>
<accession>A0A380MWT5</accession>
<dbReference type="RefSeq" id="WP_115218393.1">
    <property type="nucleotide sequence ID" value="NZ_UHIA01000004.1"/>
</dbReference>
<dbReference type="Proteomes" id="UP000254575">
    <property type="component" value="Unassembled WGS sequence"/>
</dbReference>
<keyword evidence="2" id="KW-1185">Reference proteome</keyword>
<proteinExistence type="predicted"/>